<reference evidence="17 18" key="1">
    <citation type="submission" date="2020-05" db="EMBL/GenBank/DDBJ databases">
        <title>Actinomadura verrucosospora NRRL-B18236 (PFL_A860) Genome sequencing and assembly.</title>
        <authorList>
            <person name="Samborskyy M."/>
        </authorList>
    </citation>
    <scope>NUCLEOTIDE SEQUENCE [LARGE SCALE GENOMIC DNA]</scope>
    <source>
        <strain evidence="17 18">NRRL:B18236</strain>
    </source>
</reference>
<feature type="domain" description="Aminoglycoside phosphotransferase" evidence="15">
    <location>
        <begin position="252"/>
        <end position="393"/>
    </location>
</feature>
<sequence>MPGGSGQGRGSDPSLVRLLAGWLPRQRWFGGKGSPIEDLSIGTATELRTGEPGLHHLVLDVRQNGATEHYQVLLGVRRDLPERLRPHEIGVLAGTAGISGHAYDAAHDPELTRPLLAHMAGESVIGPLRFRRTPGTGIRTGLDGTPSTAEQSNTSLVFGDAYMCKLFRKLAPGVNPDLEVNLALTRAGCEHVPAVHGWIELAPGGDGAGGGPVTLALLSQFLRSATDGWQLALTSVRDWFAQPAPGGAPAAPTPDDAGAAGGDFAAEAGRLGAATAQVHRDLARAFGVTAVPAARLRALAAGMHEQLDAVAADVPQLRPHAGAIRAVFDEVAASGEGLPFQRVHGDYHLGQVMRTDTGWVLLDFEGEPARTPAERRAPAHPLRDVAGMLRSFEYAARFLIASDVSLAPDAADVLELRARAWARRNRDAFCAGYAAAGGPDPAAHAALVRAFELDKAVYEIRYEARNRPSWLPVPLRSLEHLAG</sequence>
<evidence type="ECO:0000259" key="15">
    <source>
        <dbReference type="Pfam" id="PF01636"/>
    </source>
</evidence>
<evidence type="ECO:0000256" key="8">
    <source>
        <dbReference type="ARBA" id="ARBA00022741"/>
    </source>
</evidence>
<dbReference type="InterPro" id="IPR011009">
    <property type="entry name" value="Kinase-like_dom_sf"/>
</dbReference>
<keyword evidence="7 17" id="KW-0808">Transferase</keyword>
<comment type="pathway">
    <text evidence="1">Glycan biosynthesis; glycogen biosynthesis.</text>
</comment>
<evidence type="ECO:0000256" key="3">
    <source>
        <dbReference type="ARBA" id="ARBA00011245"/>
    </source>
</evidence>
<evidence type="ECO:0000256" key="14">
    <source>
        <dbReference type="ARBA" id="ARBA00049067"/>
    </source>
</evidence>
<dbReference type="GO" id="GO:0016301">
    <property type="term" value="F:kinase activity"/>
    <property type="evidence" value="ECO:0007669"/>
    <property type="project" value="UniProtKB-KW"/>
</dbReference>
<name>A0A7D4A1A6_ACTVE</name>
<feature type="domain" description="Maltokinase N-terminal cap" evidence="16">
    <location>
        <begin position="22"/>
        <end position="108"/>
    </location>
</feature>
<proteinExistence type="inferred from homology"/>
<protein>
    <recommendedName>
        <fullName evidence="5">Maltokinase</fullName>
        <ecNumber evidence="4">2.7.1.175</ecNumber>
    </recommendedName>
    <alternativeName>
        <fullName evidence="13">Maltose-1-phosphate synthase</fullName>
    </alternativeName>
</protein>
<dbReference type="SUPFAM" id="SSF56112">
    <property type="entry name" value="Protein kinase-like (PK-like)"/>
    <property type="match status" value="1"/>
</dbReference>
<dbReference type="InterPro" id="IPR002575">
    <property type="entry name" value="Aminoglycoside_PTrfase"/>
</dbReference>
<accession>A0A7D4A1A6</accession>
<dbReference type="AlphaFoldDB" id="A0A7D4A1A6"/>
<dbReference type="GO" id="GO:0005524">
    <property type="term" value="F:ATP binding"/>
    <property type="evidence" value="ECO:0007669"/>
    <property type="project" value="UniProtKB-KW"/>
</dbReference>
<evidence type="ECO:0000256" key="7">
    <source>
        <dbReference type="ARBA" id="ARBA00022679"/>
    </source>
</evidence>
<organism evidence="17 18">
    <name type="scientific">Actinomadura verrucosospora</name>
    <dbReference type="NCBI Taxonomy" id="46165"/>
    <lineage>
        <taxon>Bacteria</taxon>
        <taxon>Bacillati</taxon>
        <taxon>Actinomycetota</taxon>
        <taxon>Actinomycetes</taxon>
        <taxon>Streptosporangiales</taxon>
        <taxon>Thermomonosporaceae</taxon>
        <taxon>Actinomadura</taxon>
    </lineage>
</organism>
<dbReference type="Proteomes" id="UP000501240">
    <property type="component" value="Chromosome"/>
</dbReference>
<keyword evidence="10" id="KW-0067">ATP-binding</keyword>
<evidence type="ECO:0000256" key="2">
    <source>
        <dbReference type="ARBA" id="ARBA00006219"/>
    </source>
</evidence>
<evidence type="ECO:0000256" key="4">
    <source>
        <dbReference type="ARBA" id="ARBA00011962"/>
    </source>
</evidence>
<comment type="subunit">
    <text evidence="3">Monomer.</text>
</comment>
<keyword evidence="8" id="KW-0547">Nucleotide-binding</keyword>
<keyword evidence="18" id="KW-1185">Reference proteome</keyword>
<dbReference type="GO" id="GO:0005978">
    <property type="term" value="P:glycogen biosynthetic process"/>
    <property type="evidence" value="ECO:0007669"/>
    <property type="project" value="UniProtKB-UniPathway"/>
</dbReference>
<comment type="catalytic activity">
    <reaction evidence="14">
        <text>D-maltose + ATP = alpha-maltose 1-phosphate + ADP + H(+)</text>
        <dbReference type="Rhea" id="RHEA:31915"/>
        <dbReference type="ChEBI" id="CHEBI:15378"/>
        <dbReference type="ChEBI" id="CHEBI:17306"/>
        <dbReference type="ChEBI" id="CHEBI:30616"/>
        <dbReference type="ChEBI" id="CHEBI:63576"/>
        <dbReference type="ChEBI" id="CHEBI:456216"/>
        <dbReference type="EC" id="2.7.1.175"/>
    </reaction>
</comment>
<dbReference type="Pfam" id="PF18085">
    <property type="entry name" value="Mak_N_cap"/>
    <property type="match status" value="1"/>
</dbReference>
<gene>
    <name evidence="17" type="ORF">ACTIVE_7519</name>
</gene>
<evidence type="ECO:0000256" key="12">
    <source>
        <dbReference type="ARBA" id="ARBA00023277"/>
    </source>
</evidence>
<comment type="similarity">
    <text evidence="2">Belongs to the aminoglycoside phosphotransferase family.</text>
</comment>
<evidence type="ECO:0000256" key="10">
    <source>
        <dbReference type="ARBA" id="ARBA00022840"/>
    </source>
</evidence>
<evidence type="ECO:0000259" key="16">
    <source>
        <dbReference type="Pfam" id="PF18085"/>
    </source>
</evidence>
<keyword evidence="12" id="KW-0119">Carbohydrate metabolism</keyword>
<evidence type="ECO:0000256" key="13">
    <source>
        <dbReference type="ARBA" id="ARBA00031251"/>
    </source>
</evidence>
<dbReference type="Pfam" id="PF01636">
    <property type="entry name" value="APH"/>
    <property type="match status" value="1"/>
</dbReference>
<keyword evidence="9" id="KW-0418">Kinase</keyword>
<dbReference type="InterPro" id="IPR040999">
    <property type="entry name" value="Mak_N_cap"/>
</dbReference>
<dbReference type="EC" id="2.7.1.175" evidence="4"/>
<evidence type="ECO:0000256" key="1">
    <source>
        <dbReference type="ARBA" id="ARBA00004964"/>
    </source>
</evidence>
<dbReference type="RefSeq" id="WP_246342423.1">
    <property type="nucleotide sequence ID" value="NZ_CP053892.1"/>
</dbReference>
<evidence type="ECO:0000256" key="9">
    <source>
        <dbReference type="ARBA" id="ARBA00022777"/>
    </source>
</evidence>
<evidence type="ECO:0000256" key="6">
    <source>
        <dbReference type="ARBA" id="ARBA00022600"/>
    </source>
</evidence>
<evidence type="ECO:0000313" key="17">
    <source>
        <dbReference type="EMBL" id="QKG25866.1"/>
    </source>
</evidence>
<dbReference type="Gene3D" id="3.90.1200.10">
    <property type="match status" value="1"/>
</dbReference>
<evidence type="ECO:0000256" key="5">
    <source>
        <dbReference type="ARBA" id="ARBA00013882"/>
    </source>
</evidence>
<keyword evidence="11" id="KW-0320">Glycogen biosynthesis</keyword>
<evidence type="ECO:0000313" key="18">
    <source>
        <dbReference type="Proteomes" id="UP000501240"/>
    </source>
</evidence>
<evidence type="ECO:0000256" key="11">
    <source>
        <dbReference type="ARBA" id="ARBA00023056"/>
    </source>
</evidence>
<dbReference type="UniPathway" id="UPA00164"/>
<keyword evidence="6" id="KW-0321">Glycogen metabolism</keyword>
<dbReference type="EMBL" id="CP053892">
    <property type="protein sequence ID" value="QKG25866.1"/>
    <property type="molecule type" value="Genomic_DNA"/>
</dbReference>